<protein>
    <submittedName>
        <fullName evidence="2">Uncharacterized protein</fullName>
    </submittedName>
</protein>
<evidence type="ECO:0000256" key="1">
    <source>
        <dbReference type="SAM" id="MobiDB-lite"/>
    </source>
</evidence>
<feature type="region of interest" description="Disordered" evidence="1">
    <location>
        <begin position="113"/>
        <end position="137"/>
    </location>
</feature>
<reference evidence="2" key="1">
    <citation type="submission" date="2021-02" db="EMBL/GenBank/DDBJ databases">
        <title>Comparative genomics reveals that relaxation of natural selection precedes convergent phenotypic evolution of cavefish.</title>
        <authorList>
            <person name="Peng Z."/>
        </authorList>
    </citation>
    <scope>NUCLEOTIDE SEQUENCE</scope>
    <source>
        <tissue evidence="2">Muscle</tissue>
    </source>
</reference>
<dbReference type="Proteomes" id="UP001059041">
    <property type="component" value="Linkage Group LG1"/>
</dbReference>
<keyword evidence="3" id="KW-1185">Reference proteome</keyword>
<dbReference type="EMBL" id="JAFHDT010000001">
    <property type="protein sequence ID" value="KAI7814840.1"/>
    <property type="molecule type" value="Genomic_DNA"/>
</dbReference>
<organism evidence="2 3">
    <name type="scientific">Triplophysa rosa</name>
    <name type="common">Cave loach</name>
    <dbReference type="NCBI Taxonomy" id="992332"/>
    <lineage>
        <taxon>Eukaryota</taxon>
        <taxon>Metazoa</taxon>
        <taxon>Chordata</taxon>
        <taxon>Craniata</taxon>
        <taxon>Vertebrata</taxon>
        <taxon>Euteleostomi</taxon>
        <taxon>Actinopterygii</taxon>
        <taxon>Neopterygii</taxon>
        <taxon>Teleostei</taxon>
        <taxon>Ostariophysi</taxon>
        <taxon>Cypriniformes</taxon>
        <taxon>Nemacheilidae</taxon>
        <taxon>Triplophysa</taxon>
    </lineage>
</organism>
<evidence type="ECO:0000313" key="2">
    <source>
        <dbReference type="EMBL" id="KAI7814840.1"/>
    </source>
</evidence>
<feature type="compositionally biased region" description="Basic and acidic residues" evidence="1">
    <location>
        <begin position="120"/>
        <end position="135"/>
    </location>
</feature>
<name>A0A9W8CC69_TRIRA</name>
<proteinExistence type="predicted"/>
<accession>A0A9W8CC69</accession>
<evidence type="ECO:0000313" key="3">
    <source>
        <dbReference type="Proteomes" id="UP001059041"/>
    </source>
</evidence>
<dbReference type="AlphaFoldDB" id="A0A9W8CC69"/>
<sequence length="349" mass="39968">MVTRPEGLSKKLYDLDENRVRASIFSNAPLNHGKVKELRFTRAGPWRGRRRDRRRGRGRVEDGRFGFRVIPDEARLCGQHVIIPVRHDNGRHRQGLLPNGHISLDYTACDYQSGPNLTDTRTKNERERERRRDNSIFKQNKIKRRDLKMMKTKRDFPPLSSLSFPRSAFGYDGESSRYALFTLLCAARSRYLKTATGEADASSSSSEMLFSPVMSLSKSVIKRFPSQNGLFETVRSRVGSLRNEMENTVCNLGFRSVPKRITFTLSSHSFSHSHKQMVLPPMAKTRINLITHIPQKLMQIPCSPRHEEKLHTRRTICANATTCRRDKSTQAADARRRVSAAVNIILSTK</sequence>
<comment type="caution">
    <text evidence="2">The sequence shown here is derived from an EMBL/GenBank/DDBJ whole genome shotgun (WGS) entry which is preliminary data.</text>
</comment>
<gene>
    <name evidence="2" type="ORF">IRJ41_024102</name>
</gene>